<dbReference type="CDD" id="cd16268">
    <property type="entry name" value="EF2_II"/>
    <property type="match status" value="1"/>
</dbReference>
<dbReference type="PANTHER" id="PTHR42908">
    <property type="entry name" value="TRANSLATION ELONGATION FACTOR-RELATED"/>
    <property type="match status" value="1"/>
</dbReference>
<dbReference type="EMBL" id="QWIM01000566">
    <property type="protein sequence ID" value="RMY33140.1"/>
    <property type="molecule type" value="Genomic_DNA"/>
</dbReference>
<dbReference type="Proteomes" id="UP000271337">
    <property type="component" value="Unassembled WGS sequence"/>
</dbReference>
<protein>
    <submittedName>
        <fullName evidence="5">Uncharacterized protein</fullName>
    </submittedName>
</protein>
<keyword evidence="2" id="KW-0251">Elongation factor</keyword>
<dbReference type="InterPro" id="IPR009000">
    <property type="entry name" value="Transl_B-barrel_sf"/>
</dbReference>
<dbReference type="Gene3D" id="2.40.30.10">
    <property type="entry name" value="Translation factors"/>
    <property type="match status" value="1"/>
</dbReference>
<evidence type="ECO:0000313" key="7">
    <source>
        <dbReference type="EMBL" id="RMY33140.1"/>
    </source>
</evidence>
<dbReference type="GO" id="GO:0005829">
    <property type="term" value="C:cytosol"/>
    <property type="evidence" value="ECO:0007669"/>
    <property type="project" value="TreeGrafter"/>
</dbReference>
<keyword evidence="1" id="KW-0963">Cytoplasm</keyword>
<evidence type="ECO:0000313" key="10">
    <source>
        <dbReference type="Proteomes" id="UP000281245"/>
    </source>
</evidence>
<dbReference type="Proteomes" id="UP000276864">
    <property type="component" value="Unassembled WGS sequence"/>
</dbReference>
<evidence type="ECO:0000313" key="9">
    <source>
        <dbReference type="Proteomes" id="UP000276864"/>
    </source>
</evidence>
<evidence type="ECO:0000256" key="2">
    <source>
        <dbReference type="ARBA" id="ARBA00022768"/>
    </source>
</evidence>
<evidence type="ECO:0000313" key="5">
    <source>
        <dbReference type="EMBL" id="RMX86968.1"/>
    </source>
</evidence>
<evidence type="ECO:0000313" key="4">
    <source>
        <dbReference type="EMBL" id="RMX76344.1"/>
    </source>
</evidence>
<evidence type="ECO:0000313" key="8">
    <source>
        <dbReference type="Proteomes" id="UP000271337"/>
    </source>
</evidence>
<dbReference type="GO" id="GO:1990904">
    <property type="term" value="C:ribonucleoprotein complex"/>
    <property type="evidence" value="ECO:0007669"/>
    <property type="project" value="TreeGrafter"/>
</dbReference>
<evidence type="ECO:0000313" key="11">
    <source>
        <dbReference type="Proteomes" id="UP000282582"/>
    </source>
</evidence>
<organism evidence="5 11">
    <name type="scientific">Hortaea werneckii</name>
    <name type="common">Black yeast</name>
    <name type="synonym">Cladosporium werneckii</name>
    <dbReference type="NCBI Taxonomy" id="91943"/>
    <lineage>
        <taxon>Eukaryota</taxon>
        <taxon>Fungi</taxon>
        <taxon>Dikarya</taxon>
        <taxon>Ascomycota</taxon>
        <taxon>Pezizomycotina</taxon>
        <taxon>Dothideomycetes</taxon>
        <taxon>Dothideomycetidae</taxon>
        <taxon>Mycosphaerellales</taxon>
        <taxon>Teratosphaeriaceae</taxon>
        <taxon>Hortaea</taxon>
    </lineage>
</organism>
<name>A0A3M6X907_HORWE</name>
<dbReference type="EMBL" id="QWIK01002411">
    <property type="protein sequence ID" value="RMX86968.1"/>
    <property type="molecule type" value="Genomic_DNA"/>
</dbReference>
<dbReference type="GO" id="GO:0043022">
    <property type="term" value="F:ribosome binding"/>
    <property type="evidence" value="ECO:0007669"/>
    <property type="project" value="TreeGrafter"/>
</dbReference>
<dbReference type="SUPFAM" id="SSF50447">
    <property type="entry name" value="Translation proteins"/>
    <property type="match status" value="1"/>
</dbReference>
<accession>A0A3M6X907</accession>
<evidence type="ECO:0000256" key="1">
    <source>
        <dbReference type="ARBA" id="ARBA00022490"/>
    </source>
</evidence>
<comment type="caution">
    <text evidence="5">The sequence shown here is derived from an EMBL/GenBank/DDBJ whole genome shotgun (WGS) entry which is preliminary data.</text>
</comment>
<dbReference type="PANTHER" id="PTHR42908:SF10">
    <property type="entry name" value="EUKARYOTIC TRANSLATION ELONGATION FACTOR 2"/>
    <property type="match status" value="1"/>
</dbReference>
<proteinExistence type="predicted"/>
<dbReference type="OrthoDB" id="364892at2759"/>
<dbReference type="AlphaFoldDB" id="A0A3M6X907"/>
<dbReference type="Proteomes" id="UP000282582">
    <property type="component" value="Unassembled WGS sequence"/>
</dbReference>
<evidence type="ECO:0000313" key="6">
    <source>
        <dbReference type="EMBL" id="RMY20106.1"/>
    </source>
</evidence>
<gene>
    <name evidence="7" type="ORF">D0866_06133</name>
    <name evidence="6" type="ORF">D0867_04243</name>
    <name evidence="5" type="ORF">D0868_15061</name>
    <name evidence="4" type="ORF">D0869_10805</name>
</gene>
<dbReference type="GO" id="GO:0003746">
    <property type="term" value="F:translation elongation factor activity"/>
    <property type="evidence" value="ECO:0007669"/>
    <property type="project" value="UniProtKB-KW"/>
</dbReference>
<sequence>MTFRHFRKPCRLRSAELRGGASLVMGFRWSTSTQRTCKPWKGSLALRLAMTPVRGTLSVVSPLVPPALVSRSASYIPCKKEDLFIKSIQRTVLMMGRYTELIEDVPSGNILGLVGTDQFLLKSGTLSILRLAGIEHFLLKSDTLSTSETAQWVATPSPSRIFVVR</sequence>
<keyword evidence="3" id="KW-0648">Protein biosynthesis</keyword>
<dbReference type="GO" id="GO:0003924">
    <property type="term" value="F:GTPase activity"/>
    <property type="evidence" value="ECO:0007669"/>
    <property type="project" value="TreeGrafter"/>
</dbReference>
<dbReference type="Proteomes" id="UP000281245">
    <property type="component" value="Unassembled WGS sequence"/>
</dbReference>
<evidence type="ECO:0000256" key="3">
    <source>
        <dbReference type="ARBA" id="ARBA00022917"/>
    </source>
</evidence>
<reference evidence="8 9" key="1">
    <citation type="journal article" date="2018" name="BMC Genomics">
        <title>Genomic evidence for intraspecific hybridization in a clonal and extremely halotolerant yeast.</title>
        <authorList>
            <person name="Gostincar C."/>
            <person name="Stajich J.E."/>
            <person name="Zupancic J."/>
            <person name="Zalar P."/>
            <person name="Gunde-Cimerman N."/>
        </authorList>
    </citation>
    <scope>NUCLEOTIDE SEQUENCE [LARGE SCALE GENOMIC DNA]</scope>
    <source>
        <strain evidence="7 9">EXF-6651</strain>
        <strain evidence="5 11">EXF-6654</strain>
        <strain evidence="4 10">EXF-6656</strain>
        <strain evidence="6 8">EXF-6669</strain>
    </source>
</reference>
<dbReference type="EMBL" id="QWIL01000344">
    <property type="protein sequence ID" value="RMY20106.1"/>
    <property type="molecule type" value="Genomic_DNA"/>
</dbReference>
<dbReference type="EMBL" id="QWIJ01001127">
    <property type="protein sequence ID" value="RMX76344.1"/>
    <property type="molecule type" value="Genomic_DNA"/>
</dbReference>